<dbReference type="Pfam" id="PF00773">
    <property type="entry name" value="RNB"/>
    <property type="match status" value="1"/>
</dbReference>
<dbReference type="RefSeq" id="WP_320313865.1">
    <property type="nucleotide sequence ID" value="NZ_JAVIKH010000010.1"/>
</dbReference>
<keyword evidence="5 8" id="KW-0378">Hydrolase</keyword>
<keyword evidence="7 8" id="KW-0694">RNA-binding</keyword>
<dbReference type="InterPro" id="IPR040476">
    <property type="entry name" value="CSD2"/>
</dbReference>
<feature type="domain" description="Cold-shock" evidence="9">
    <location>
        <begin position="74"/>
        <end position="131"/>
    </location>
</feature>
<dbReference type="EC" id="3.1.13.1" evidence="8"/>
<keyword evidence="3 8" id="KW-0963">Cytoplasm</keyword>
<dbReference type="SUPFAM" id="SSF50249">
    <property type="entry name" value="Nucleic acid-binding proteins"/>
    <property type="match status" value="3"/>
</dbReference>
<gene>
    <name evidence="8 11" type="primary">rnr</name>
    <name evidence="11" type="ORF">RFV38_08150</name>
</gene>
<dbReference type="InterPro" id="IPR022966">
    <property type="entry name" value="RNase_II/R_CS"/>
</dbReference>
<comment type="subcellular location">
    <subcellularLocation>
        <location evidence="2 8">Cytoplasm</location>
    </subcellularLocation>
</comment>
<dbReference type="InterPro" id="IPR011129">
    <property type="entry name" value="CSD"/>
</dbReference>
<keyword evidence="6 8" id="KW-0269">Exonuclease</keyword>
<dbReference type="SMART" id="SM00357">
    <property type="entry name" value="CSP"/>
    <property type="match status" value="2"/>
</dbReference>
<evidence type="ECO:0000256" key="8">
    <source>
        <dbReference type="HAMAP-Rule" id="MF_01895"/>
    </source>
</evidence>
<dbReference type="NCBIfam" id="TIGR02063">
    <property type="entry name" value="RNase_R"/>
    <property type="match status" value="1"/>
</dbReference>
<comment type="similarity">
    <text evidence="8">Belongs to the RNR ribonuclease family. RNase R subfamily.</text>
</comment>
<sequence length="716" mass="82854">MKIKTKLDKQLEQLKNILKESKSLSLDEITKAMGWSPKFKKENREIVETWLNNGEILKNKRNKYNLPENLGFIKGKFSNIKGKFGFVDTDTEGYFIPRSKFGTALDGDTVLINVTTPEGRGKKEGEIVKVLLREKNTIIGVFEKKENFGFVRPTQSFGRDIYIPKNFFNKAKNGDLVVVDVTFWGSDEKKPEGKIIESIGNPFDTDNMIKALILREGLSEDFPDDVLAEARQIPVTISQDEIKRRKDLRHLPIITIDGDDAKDLDDAVYVEKLENGFYKLIVAIADVSHYIQTGSKLDKEAEKRGNSVYLVDRVLPMFPKEISNGICSLNPHEDKLTFSVELLIDSHGRAIDVQTYKSVIKTAHRMTYTNVNKIIAKDPEITEKYSDITDMIFTMLELSKIIRAIKYNRGSIDFDLPEVKVVLDENKKVKYLKNIERGESERIIEDFMIMANEAVAEKLFWLEIPSVYRVHETPDPERVKTLNDTLSRFGYRLHSFEDIHPKKFQSIIEDSEARGINMIVHKMILMSLKQAKYGVENLGHFGLSSNYYTHFTSPIRRYADLLIHRILNIAIHGYPTKKQFGTLINYLPEVTAHISQTERKAMKVEDESVKIKIVEYMLDKIGDEFKATIVGFNNKKIFFETEEHVECFWDVTTAQNFYEFDENNYIMKDLDTNREFHLGDKMEILIVRSDLQMLEIEVVPTEFYHEYTGKRKEGRF</sequence>
<dbReference type="Pfam" id="PF08206">
    <property type="entry name" value="OB_RNB"/>
    <property type="match status" value="1"/>
</dbReference>
<evidence type="ECO:0000256" key="1">
    <source>
        <dbReference type="ARBA" id="ARBA00001849"/>
    </source>
</evidence>
<evidence type="ECO:0000313" key="12">
    <source>
        <dbReference type="Proteomes" id="UP001279681"/>
    </source>
</evidence>
<evidence type="ECO:0000256" key="5">
    <source>
        <dbReference type="ARBA" id="ARBA00022801"/>
    </source>
</evidence>
<protein>
    <recommendedName>
        <fullName evidence="8">Ribonuclease R</fullName>
        <shortName evidence="8">RNase R</shortName>
        <ecNumber evidence="8">3.1.13.1</ecNumber>
    </recommendedName>
</protein>
<dbReference type="InterPro" id="IPR004476">
    <property type="entry name" value="RNase_II/RNase_R"/>
</dbReference>
<dbReference type="InterPro" id="IPR012340">
    <property type="entry name" value="NA-bd_OB-fold"/>
</dbReference>
<dbReference type="Pfam" id="PF17876">
    <property type="entry name" value="CSD2"/>
    <property type="match status" value="1"/>
</dbReference>
<dbReference type="PANTHER" id="PTHR23355">
    <property type="entry name" value="RIBONUCLEASE"/>
    <property type="match status" value="1"/>
</dbReference>
<evidence type="ECO:0000259" key="10">
    <source>
        <dbReference type="SMART" id="SM00955"/>
    </source>
</evidence>
<reference evidence="12" key="1">
    <citation type="submission" date="2023-07" db="EMBL/GenBank/DDBJ databases">
        <authorList>
            <person name="Colorado M.A."/>
            <person name="Villamil L.M."/>
            <person name="Melo J.F."/>
            <person name="Rodriguez J.A."/>
            <person name="Ruiz R.Y."/>
        </authorList>
    </citation>
    <scope>NUCLEOTIDE SEQUENCE [LARGE SCALE GENOMIC DNA]</scope>
    <source>
        <strain evidence="12">C33</strain>
    </source>
</reference>
<feature type="domain" description="Cold-shock" evidence="9">
    <location>
        <begin position="136"/>
        <end position="199"/>
    </location>
</feature>
<feature type="domain" description="RNB" evidence="10">
    <location>
        <begin position="245"/>
        <end position="573"/>
    </location>
</feature>
<dbReference type="PROSITE" id="PS01175">
    <property type="entry name" value="RIBONUCLEASE_II"/>
    <property type="match status" value="1"/>
</dbReference>
<evidence type="ECO:0000256" key="2">
    <source>
        <dbReference type="ARBA" id="ARBA00004496"/>
    </source>
</evidence>
<comment type="caution">
    <text evidence="11">The sequence shown here is derived from an EMBL/GenBank/DDBJ whole genome shotgun (WGS) entry which is preliminary data.</text>
</comment>
<name>A0ABU4WAA8_9FUSO</name>
<dbReference type="Proteomes" id="UP001279681">
    <property type="component" value="Unassembled WGS sequence"/>
</dbReference>
<dbReference type="InterPro" id="IPR001900">
    <property type="entry name" value="RNase_II/R"/>
</dbReference>
<evidence type="ECO:0000256" key="3">
    <source>
        <dbReference type="ARBA" id="ARBA00022490"/>
    </source>
</evidence>
<evidence type="ECO:0000256" key="6">
    <source>
        <dbReference type="ARBA" id="ARBA00022839"/>
    </source>
</evidence>
<organism evidence="11 12">
    <name type="scientific">Candidatus Cetobacterium colombiensis</name>
    <dbReference type="NCBI Taxonomy" id="3073100"/>
    <lineage>
        <taxon>Bacteria</taxon>
        <taxon>Fusobacteriati</taxon>
        <taxon>Fusobacteriota</taxon>
        <taxon>Fusobacteriia</taxon>
        <taxon>Fusobacteriales</taxon>
        <taxon>Fusobacteriaceae</taxon>
        <taxon>Cetobacterium</taxon>
    </lineage>
</organism>
<accession>A0ABU4WAA8</accession>
<comment type="function">
    <text evidence="8">3'-5' exoribonuclease that releases 5'-nucleoside monophosphates and is involved in maturation of structured RNAs.</text>
</comment>
<evidence type="ECO:0000256" key="7">
    <source>
        <dbReference type="ARBA" id="ARBA00022884"/>
    </source>
</evidence>
<keyword evidence="4 8" id="KW-0540">Nuclease</keyword>
<dbReference type="InterPro" id="IPR011805">
    <property type="entry name" value="RNase_R"/>
</dbReference>
<dbReference type="EMBL" id="JAVIKH010000010">
    <property type="protein sequence ID" value="MDX8336464.1"/>
    <property type="molecule type" value="Genomic_DNA"/>
</dbReference>
<evidence type="ECO:0000313" key="11">
    <source>
        <dbReference type="EMBL" id="MDX8336464.1"/>
    </source>
</evidence>
<keyword evidence="12" id="KW-1185">Reference proteome</keyword>
<dbReference type="PANTHER" id="PTHR23355:SF9">
    <property type="entry name" value="DIS3-LIKE EXONUCLEASE 2"/>
    <property type="match status" value="1"/>
</dbReference>
<evidence type="ECO:0000256" key="4">
    <source>
        <dbReference type="ARBA" id="ARBA00022722"/>
    </source>
</evidence>
<dbReference type="NCBIfam" id="TIGR00358">
    <property type="entry name" value="3_prime_RNase"/>
    <property type="match status" value="1"/>
</dbReference>
<comment type="catalytic activity">
    <reaction evidence="1 8">
        <text>Exonucleolytic cleavage in the 3'- to 5'-direction to yield nucleoside 5'-phosphates.</text>
        <dbReference type="EC" id="3.1.13.1"/>
    </reaction>
</comment>
<evidence type="ECO:0000259" key="9">
    <source>
        <dbReference type="SMART" id="SM00357"/>
    </source>
</evidence>
<dbReference type="InterPro" id="IPR013223">
    <property type="entry name" value="RNase_B_OB_dom"/>
</dbReference>
<proteinExistence type="inferred from homology"/>
<dbReference type="HAMAP" id="MF_01895">
    <property type="entry name" value="RNase_R"/>
    <property type="match status" value="1"/>
</dbReference>
<dbReference type="SMART" id="SM00955">
    <property type="entry name" value="RNB"/>
    <property type="match status" value="1"/>
</dbReference>
<dbReference type="InterPro" id="IPR050180">
    <property type="entry name" value="RNR_Ribonuclease"/>
</dbReference>
<dbReference type="Gene3D" id="2.40.50.140">
    <property type="entry name" value="Nucleic acid-binding proteins"/>
    <property type="match status" value="2"/>
</dbReference>